<gene>
    <name evidence="3" type="ORF">KPH14_002760</name>
</gene>
<keyword evidence="1" id="KW-1133">Transmembrane helix</keyword>
<evidence type="ECO:0000259" key="2">
    <source>
        <dbReference type="Pfam" id="PF16020"/>
    </source>
</evidence>
<proteinExistence type="predicted"/>
<reference evidence="3" key="1">
    <citation type="submission" date="2021-08" db="EMBL/GenBank/DDBJ databases">
        <authorList>
            <person name="Misof B."/>
            <person name="Oliver O."/>
            <person name="Podsiadlowski L."/>
            <person name="Donath A."/>
            <person name="Peters R."/>
            <person name="Mayer C."/>
            <person name="Rust J."/>
            <person name="Gunkel S."/>
            <person name="Lesny P."/>
            <person name="Martin S."/>
            <person name="Oeyen J.P."/>
            <person name="Petersen M."/>
            <person name="Panagiotis P."/>
            <person name="Wilbrandt J."/>
            <person name="Tanja T."/>
        </authorList>
    </citation>
    <scope>NUCLEOTIDE SEQUENCE</scope>
    <source>
        <strain evidence="3">GBR_01_08_01A</strain>
        <tissue evidence="3">Thorax + abdomen</tissue>
    </source>
</reference>
<evidence type="ECO:0000313" key="3">
    <source>
        <dbReference type="EMBL" id="KAK2582055.1"/>
    </source>
</evidence>
<organism evidence="3 4">
    <name type="scientific">Odynerus spinipes</name>
    <dbReference type="NCBI Taxonomy" id="1348599"/>
    <lineage>
        <taxon>Eukaryota</taxon>
        <taxon>Metazoa</taxon>
        <taxon>Ecdysozoa</taxon>
        <taxon>Arthropoda</taxon>
        <taxon>Hexapoda</taxon>
        <taxon>Insecta</taxon>
        <taxon>Pterygota</taxon>
        <taxon>Neoptera</taxon>
        <taxon>Endopterygota</taxon>
        <taxon>Hymenoptera</taxon>
        <taxon>Apocrita</taxon>
        <taxon>Aculeata</taxon>
        <taxon>Vespoidea</taxon>
        <taxon>Vespidae</taxon>
        <taxon>Eumeninae</taxon>
        <taxon>Odynerus</taxon>
    </lineage>
</organism>
<reference evidence="3" key="2">
    <citation type="journal article" date="2023" name="Commun. Biol.">
        <title>Intrasexual cuticular hydrocarbon dimorphism in a wasp sheds light on hydrocarbon biosynthesis genes in Hymenoptera.</title>
        <authorList>
            <person name="Moris V.C."/>
            <person name="Podsiadlowski L."/>
            <person name="Martin S."/>
            <person name="Oeyen J.P."/>
            <person name="Donath A."/>
            <person name="Petersen M."/>
            <person name="Wilbrandt J."/>
            <person name="Misof B."/>
            <person name="Liedtke D."/>
            <person name="Thamm M."/>
            <person name="Scheiner R."/>
            <person name="Schmitt T."/>
            <person name="Niehuis O."/>
        </authorList>
    </citation>
    <scope>NUCLEOTIDE SEQUENCE</scope>
    <source>
        <strain evidence="3">GBR_01_08_01A</strain>
    </source>
</reference>
<dbReference type="PANTHER" id="PTHR22133:SF2">
    <property type="entry name" value="AT01821P-RELATED"/>
    <property type="match status" value="1"/>
</dbReference>
<feature type="transmembrane region" description="Helical" evidence="1">
    <location>
        <begin position="59"/>
        <end position="81"/>
    </location>
</feature>
<dbReference type="PANTHER" id="PTHR22133">
    <property type="entry name" value="AT01821P-RELATED"/>
    <property type="match status" value="1"/>
</dbReference>
<dbReference type="EMBL" id="JAIFRP010000034">
    <property type="protein sequence ID" value="KAK2582055.1"/>
    <property type="molecule type" value="Genomic_DNA"/>
</dbReference>
<sequence length="92" mass="10437">MFRNVVRSVVQNVPRTGNRSYAIYGPANYKPPSMDDLPLPEGSWQEAYEKKQRTYNMHLIGGILFTVGTLIAAKTSGLFFLNFSPPTRKEQK</sequence>
<dbReference type="Pfam" id="PF16020">
    <property type="entry name" value="Deltameth_res"/>
    <property type="match status" value="1"/>
</dbReference>
<name>A0AAD9RM75_9HYME</name>
<comment type="caution">
    <text evidence="3">The sequence shown here is derived from an EMBL/GenBank/DDBJ whole genome shotgun (WGS) entry which is preliminary data.</text>
</comment>
<accession>A0AAD9RM75</accession>
<keyword evidence="1" id="KW-0472">Membrane</keyword>
<evidence type="ECO:0000256" key="1">
    <source>
        <dbReference type="SAM" id="Phobius"/>
    </source>
</evidence>
<protein>
    <recommendedName>
        <fullName evidence="2">Deltamethrin resistance protein prag01 domain-containing protein</fullName>
    </recommendedName>
</protein>
<keyword evidence="1" id="KW-0812">Transmembrane</keyword>
<evidence type="ECO:0000313" key="4">
    <source>
        <dbReference type="Proteomes" id="UP001258017"/>
    </source>
</evidence>
<feature type="domain" description="Deltamethrin resistance protein prag01" evidence="2">
    <location>
        <begin position="35"/>
        <end position="86"/>
    </location>
</feature>
<dbReference type="Proteomes" id="UP001258017">
    <property type="component" value="Unassembled WGS sequence"/>
</dbReference>
<dbReference type="AlphaFoldDB" id="A0AAD9RM75"/>
<keyword evidence="4" id="KW-1185">Reference proteome</keyword>
<dbReference type="InterPro" id="IPR031973">
    <property type="entry name" value="Deltameth_res_prag01"/>
</dbReference>